<dbReference type="PANTHER" id="PTHR30561">
    <property type="entry name" value="SMR FAMILY PROTON-DEPENDENT DRUG EFFLUX TRANSPORTER SUGE"/>
    <property type="match status" value="1"/>
</dbReference>
<accession>A0A0W8F6L8</accession>
<evidence type="ECO:0000256" key="4">
    <source>
        <dbReference type="ARBA" id="ARBA00022692"/>
    </source>
</evidence>
<dbReference type="Gene3D" id="1.10.3730.20">
    <property type="match status" value="1"/>
</dbReference>
<keyword evidence="5 7" id="KW-1133">Transmembrane helix</keyword>
<dbReference type="FunFam" id="1.10.3730.20:FF:000001">
    <property type="entry name" value="Quaternary ammonium compound resistance transporter SugE"/>
    <property type="match status" value="1"/>
</dbReference>
<evidence type="ECO:0000256" key="2">
    <source>
        <dbReference type="ARBA" id="ARBA00022448"/>
    </source>
</evidence>
<evidence type="ECO:0000256" key="5">
    <source>
        <dbReference type="ARBA" id="ARBA00022989"/>
    </source>
</evidence>
<feature type="transmembrane region" description="Helical" evidence="7">
    <location>
        <begin position="85"/>
        <end position="104"/>
    </location>
</feature>
<dbReference type="AlphaFoldDB" id="A0A0W8F6L8"/>
<keyword evidence="6 7" id="KW-0472">Membrane</keyword>
<comment type="caution">
    <text evidence="8">The sequence shown here is derived from an EMBL/GenBank/DDBJ whole genome shotgun (WGS) entry which is preliminary data.</text>
</comment>
<proteinExistence type="predicted"/>
<feature type="transmembrane region" description="Helical" evidence="7">
    <location>
        <begin position="57"/>
        <end position="79"/>
    </location>
</feature>
<dbReference type="InterPro" id="IPR045324">
    <property type="entry name" value="Small_multidrug_res"/>
</dbReference>
<dbReference type="SUPFAM" id="SSF103481">
    <property type="entry name" value="Multidrug resistance efflux transporter EmrE"/>
    <property type="match status" value="1"/>
</dbReference>
<dbReference type="PANTHER" id="PTHR30561:SF1">
    <property type="entry name" value="MULTIDRUG TRANSPORTER EMRE"/>
    <property type="match status" value="1"/>
</dbReference>
<dbReference type="GO" id="GO:0005886">
    <property type="term" value="C:plasma membrane"/>
    <property type="evidence" value="ECO:0007669"/>
    <property type="project" value="UniProtKB-SubCell"/>
</dbReference>
<dbReference type="Pfam" id="PF00893">
    <property type="entry name" value="Multi_Drug_Res"/>
    <property type="match status" value="1"/>
</dbReference>
<keyword evidence="2" id="KW-0813">Transport</keyword>
<evidence type="ECO:0000256" key="3">
    <source>
        <dbReference type="ARBA" id="ARBA00022475"/>
    </source>
</evidence>
<feature type="transmembrane region" description="Helical" evidence="7">
    <location>
        <begin position="29"/>
        <end position="50"/>
    </location>
</feature>
<keyword evidence="3" id="KW-1003">Cell membrane</keyword>
<protein>
    <submittedName>
        <fullName evidence="8">Ethidium bromide-methyl viologen resistance protein emre</fullName>
    </submittedName>
</protein>
<dbReference type="GO" id="GO:0022857">
    <property type="term" value="F:transmembrane transporter activity"/>
    <property type="evidence" value="ECO:0007669"/>
    <property type="project" value="InterPro"/>
</dbReference>
<dbReference type="InterPro" id="IPR037185">
    <property type="entry name" value="EmrE-like"/>
</dbReference>
<name>A0A0W8F6L8_9ZZZZ</name>
<comment type="subcellular location">
    <subcellularLocation>
        <location evidence="1">Cell membrane</location>
        <topology evidence="1">Multi-pass membrane protein</topology>
    </subcellularLocation>
</comment>
<evidence type="ECO:0000313" key="8">
    <source>
        <dbReference type="EMBL" id="KUG16492.1"/>
    </source>
</evidence>
<dbReference type="EMBL" id="LNQE01001494">
    <property type="protein sequence ID" value="KUG16492.1"/>
    <property type="molecule type" value="Genomic_DNA"/>
</dbReference>
<evidence type="ECO:0000256" key="7">
    <source>
        <dbReference type="SAM" id="Phobius"/>
    </source>
</evidence>
<reference evidence="8" key="1">
    <citation type="journal article" date="2015" name="Proc. Natl. Acad. Sci. U.S.A.">
        <title>Networks of energetic and metabolic interactions define dynamics in microbial communities.</title>
        <authorList>
            <person name="Embree M."/>
            <person name="Liu J.K."/>
            <person name="Al-Bassam M.M."/>
            <person name="Zengler K."/>
        </authorList>
    </citation>
    <scope>NUCLEOTIDE SEQUENCE</scope>
</reference>
<evidence type="ECO:0000256" key="1">
    <source>
        <dbReference type="ARBA" id="ARBA00004651"/>
    </source>
</evidence>
<evidence type="ECO:0000256" key="6">
    <source>
        <dbReference type="ARBA" id="ARBA00023136"/>
    </source>
</evidence>
<gene>
    <name evidence="8" type="ORF">ASZ90_013824</name>
</gene>
<sequence length="110" mass="11886">MQWLFLFLAIIGEVIGTSALKASDGFTKIVPSIIVVAGYAVAFFFLSLTLKDNINIGVVYAIWSGVGVSLISVIGYLYYKQSLDIPALLGIALIIIGVMIINLYSKSVMH</sequence>
<dbReference type="InterPro" id="IPR000390">
    <property type="entry name" value="Small_drug/metabolite_transptr"/>
</dbReference>
<keyword evidence="4 7" id="KW-0812">Transmembrane</keyword>
<organism evidence="8">
    <name type="scientific">hydrocarbon metagenome</name>
    <dbReference type="NCBI Taxonomy" id="938273"/>
    <lineage>
        <taxon>unclassified sequences</taxon>
        <taxon>metagenomes</taxon>
        <taxon>ecological metagenomes</taxon>
    </lineage>
</organism>